<reference evidence="2" key="1">
    <citation type="journal article" date="2005" name="Nature">
        <title>The map-based sequence of the rice genome.</title>
        <authorList>
            <consortium name="International rice genome sequencing project (IRGSP)"/>
            <person name="Matsumoto T."/>
            <person name="Wu J."/>
            <person name="Kanamori H."/>
            <person name="Katayose Y."/>
            <person name="Fujisawa M."/>
            <person name="Namiki N."/>
            <person name="Mizuno H."/>
            <person name="Yamamoto K."/>
            <person name="Antonio B.A."/>
            <person name="Baba T."/>
            <person name="Sakata K."/>
            <person name="Nagamura Y."/>
            <person name="Aoki H."/>
            <person name="Arikawa K."/>
            <person name="Arita K."/>
            <person name="Bito T."/>
            <person name="Chiden Y."/>
            <person name="Fujitsuka N."/>
            <person name="Fukunaka R."/>
            <person name="Hamada M."/>
            <person name="Harada C."/>
            <person name="Hayashi A."/>
            <person name="Hijishita S."/>
            <person name="Honda M."/>
            <person name="Hosokawa S."/>
            <person name="Ichikawa Y."/>
            <person name="Idonuma A."/>
            <person name="Iijima M."/>
            <person name="Ikeda M."/>
            <person name="Ikeno M."/>
            <person name="Ito K."/>
            <person name="Ito S."/>
            <person name="Ito T."/>
            <person name="Ito Y."/>
            <person name="Ito Y."/>
            <person name="Iwabuchi A."/>
            <person name="Kamiya K."/>
            <person name="Karasawa W."/>
            <person name="Kurita K."/>
            <person name="Katagiri S."/>
            <person name="Kikuta A."/>
            <person name="Kobayashi H."/>
            <person name="Kobayashi N."/>
            <person name="Machita K."/>
            <person name="Maehara T."/>
            <person name="Masukawa M."/>
            <person name="Mizubayashi T."/>
            <person name="Mukai Y."/>
            <person name="Nagasaki H."/>
            <person name="Nagata Y."/>
            <person name="Naito S."/>
            <person name="Nakashima M."/>
            <person name="Nakama Y."/>
            <person name="Nakamichi Y."/>
            <person name="Nakamura M."/>
            <person name="Meguro A."/>
            <person name="Negishi M."/>
            <person name="Ohta I."/>
            <person name="Ohta T."/>
            <person name="Okamoto M."/>
            <person name="Ono N."/>
            <person name="Saji S."/>
            <person name="Sakaguchi M."/>
            <person name="Sakai K."/>
            <person name="Shibata M."/>
            <person name="Shimokawa T."/>
            <person name="Song J."/>
            <person name="Takazaki Y."/>
            <person name="Terasawa K."/>
            <person name="Tsugane M."/>
            <person name="Tsuji K."/>
            <person name="Ueda S."/>
            <person name="Waki K."/>
            <person name="Yamagata H."/>
            <person name="Yamamoto M."/>
            <person name="Yamamoto S."/>
            <person name="Yamane H."/>
            <person name="Yoshiki S."/>
            <person name="Yoshihara R."/>
            <person name="Yukawa K."/>
            <person name="Zhong H."/>
            <person name="Yano M."/>
            <person name="Yuan Q."/>
            <person name="Ouyang S."/>
            <person name="Liu J."/>
            <person name="Jones K.M."/>
            <person name="Gansberger K."/>
            <person name="Moffat K."/>
            <person name="Hill J."/>
            <person name="Bera J."/>
            <person name="Fadrosh D."/>
            <person name="Jin S."/>
            <person name="Johri S."/>
            <person name="Kim M."/>
            <person name="Overton L."/>
            <person name="Reardon M."/>
            <person name="Tsitrin T."/>
            <person name="Vuong H."/>
            <person name="Weaver B."/>
            <person name="Ciecko A."/>
            <person name="Tallon L."/>
            <person name="Jackson J."/>
            <person name="Pai G."/>
            <person name="Aken S.V."/>
            <person name="Utterback T."/>
            <person name="Reidmuller S."/>
            <person name="Feldblyum T."/>
            <person name="Hsiao J."/>
            <person name="Zismann V."/>
            <person name="Iobst S."/>
            <person name="de Vazeille A.R."/>
            <person name="Buell C.R."/>
            <person name="Ying K."/>
            <person name="Li Y."/>
            <person name="Lu T."/>
            <person name="Huang Y."/>
            <person name="Zhao Q."/>
            <person name="Feng Q."/>
            <person name="Zhang L."/>
            <person name="Zhu J."/>
            <person name="Weng Q."/>
            <person name="Mu J."/>
            <person name="Lu Y."/>
            <person name="Fan D."/>
            <person name="Liu Y."/>
            <person name="Guan J."/>
            <person name="Zhang Y."/>
            <person name="Yu S."/>
            <person name="Liu X."/>
            <person name="Zhang Y."/>
            <person name="Hong G."/>
            <person name="Han B."/>
            <person name="Choisne N."/>
            <person name="Demange N."/>
            <person name="Orjeda G."/>
            <person name="Samain S."/>
            <person name="Cattolico L."/>
            <person name="Pelletier E."/>
            <person name="Couloux A."/>
            <person name="Segurens B."/>
            <person name="Wincker P."/>
            <person name="D'Hont A."/>
            <person name="Scarpelli C."/>
            <person name="Weissenbach J."/>
            <person name="Salanoubat M."/>
            <person name="Quetier F."/>
            <person name="Yu Y."/>
            <person name="Kim H.R."/>
            <person name="Rambo T."/>
            <person name="Currie J."/>
            <person name="Collura K."/>
            <person name="Luo M."/>
            <person name="Yang T."/>
            <person name="Ammiraju J.S.S."/>
            <person name="Engler F."/>
            <person name="Soderlund C."/>
            <person name="Wing R.A."/>
            <person name="Palmer L.E."/>
            <person name="de la Bastide M."/>
            <person name="Spiegel L."/>
            <person name="Nascimento L."/>
            <person name="Zutavern T."/>
            <person name="O'Shaughnessy A."/>
            <person name="Dike S."/>
            <person name="Dedhia N."/>
            <person name="Preston R."/>
            <person name="Balija V."/>
            <person name="McCombie W.R."/>
            <person name="Chow T."/>
            <person name="Chen H."/>
            <person name="Chung M."/>
            <person name="Chen C."/>
            <person name="Shaw J."/>
            <person name="Wu H."/>
            <person name="Hsiao K."/>
            <person name="Chao Y."/>
            <person name="Chu M."/>
            <person name="Cheng C."/>
            <person name="Hour A."/>
            <person name="Lee P."/>
            <person name="Lin S."/>
            <person name="Lin Y."/>
            <person name="Liou J."/>
            <person name="Liu S."/>
            <person name="Hsing Y."/>
            <person name="Raghuvanshi S."/>
            <person name="Mohanty A."/>
            <person name="Bharti A.K."/>
            <person name="Gaur A."/>
            <person name="Gupta V."/>
            <person name="Kumar D."/>
            <person name="Ravi V."/>
            <person name="Vij S."/>
            <person name="Kapur A."/>
            <person name="Khurana P."/>
            <person name="Khurana P."/>
            <person name="Khurana J.P."/>
            <person name="Tyagi A.K."/>
            <person name="Gaikwad K."/>
            <person name="Singh A."/>
            <person name="Dalal V."/>
            <person name="Srivastava S."/>
            <person name="Dixit A."/>
            <person name="Pal A.K."/>
            <person name="Ghazi I.A."/>
            <person name="Yadav M."/>
            <person name="Pandit A."/>
            <person name="Bhargava A."/>
            <person name="Sureshbabu K."/>
            <person name="Batra K."/>
            <person name="Sharma T.R."/>
            <person name="Mohapatra T."/>
            <person name="Singh N.K."/>
            <person name="Messing J."/>
            <person name="Nelson A.B."/>
            <person name="Fuks G."/>
            <person name="Kavchok S."/>
            <person name="Keizer G."/>
            <person name="Linton E."/>
            <person name="Llaca V."/>
            <person name="Song R."/>
            <person name="Tanyolac B."/>
            <person name="Young S."/>
            <person name="Ho-Il K."/>
            <person name="Hahn J.H."/>
            <person name="Sangsakoo G."/>
            <person name="Vanavichit A."/>
            <person name="de Mattos Luiz.A.T."/>
            <person name="Zimmer P.D."/>
            <person name="Malone G."/>
            <person name="Dellagostin O."/>
            <person name="de Oliveira A.C."/>
            <person name="Bevan M."/>
            <person name="Bancroft I."/>
            <person name="Minx P."/>
            <person name="Cordum H."/>
            <person name="Wilson R."/>
            <person name="Cheng Z."/>
            <person name="Jin W."/>
            <person name="Jiang J."/>
            <person name="Leong S.A."/>
            <person name="Iwama H."/>
            <person name="Gojobori T."/>
            <person name="Itoh T."/>
            <person name="Niimura Y."/>
            <person name="Fujii Y."/>
            <person name="Habara T."/>
            <person name="Sakai H."/>
            <person name="Sato Y."/>
            <person name="Wilson G."/>
            <person name="Kumar K."/>
            <person name="McCouch S."/>
            <person name="Juretic N."/>
            <person name="Hoen D."/>
            <person name="Wright S."/>
            <person name="Bruskiewich R."/>
            <person name="Bureau T."/>
            <person name="Miyao A."/>
            <person name="Hirochika H."/>
            <person name="Nishikawa T."/>
            <person name="Kadowaki K."/>
            <person name="Sugiura M."/>
            <person name="Burr B."/>
            <person name="Sasaki T."/>
        </authorList>
    </citation>
    <scope>NUCLEOTIDE SEQUENCE [LARGE SCALE GENOMIC DNA]</scope>
    <source>
        <strain evidence="2">cv. Nipponbare</strain>
    </source>
</reference>
<dbReference type="InParanoid" id="A0A0P0VRL0"/>
<dbReference type="Gramene" id="Os02t0825033-00">
    <property type="protein sequence ID" value="Os02t0825033-00"/>
    <property type="gene ID" value="Os02g0825033"/>
</dbReference>
<dbReference type="AlphaFoldDB" id="A0A0P0VRL0"/>
<dbReference type="PaxDb" id="39947-A0A0P0VRL0"/>
<reference evidence="1 2" key="2">
    <citation type="journal article" date="2013" name="Plant Cell Physiol.">
        <title>Rice Annotation Project Database (RAP-DB): an integrative and interactive database for rice genomics.</title>
        <authorList>
            <person name="Sakai H."/>
            <person name="Lee S.S."/>
            <person name="Tanaka T."/>
            <person name="Numa H."/>
            <person name="Kim J."/>
            <person name="Kawahara Y."/>
            <person name="Wakimoto H."/>
            <person name="Yang C.C."/>
            <person name="Iwamoto M."/>
            <person name="Abe T."/>
            <person name="Yamada Y."/>
            <person name="Muto A."/>
            <person name="Inokuchi H."/>
            <person name="Ikemura T."/>
            <person name="Matsumoto T."/>
            <person name="Sasaki T."/>
            <person name="Itoh T."/>
        </authorList>
    </citation>
    <scope>NUCLEOTIDE SEQUENCE [LARGE SCALE GENOMIC DNA]</scope>
    <source>
        <strain evidence="2">cv. Nipponbare</strain>
    </source>
</reference>
<reference evidence="1 2" key="3">
    <citation type="journal article" date="2013" name="Rice">
        <title>Improvement of the Oryza sativa Nipponbare reference genome using next generation sequence and optical map data.</title>
        <authorList>
            <person name="Kawahara Y."/>
            <person name="de la Bastide M."/>
            <person name="Hamilton J.P."/>
            <person name="Kanamori H."/>
            <person name="McCombie W.R."/>
            <person name="Ouyang S."/>
            <person name="Schwartz D.C."/>
            <person name="Tanaka T."/>
            <person name="Wu J."/>
            <person name="Zhou S."/>
            <person name="Childs K.L."/>
            <person name="Davidson R.M."/>
            <person name="Lin H."/>
            <person name="Quesada-Ocampo L."/>
            <person name="Vaillancourt B."/>
            <person name="Sakai H."/>
            <person name="Lee S.S."/>
            <person name="Kim J."/>
            <person name="Numa H."/>
            <person name="Itoh T."/>
            <person name="Buell C.R."/>
            <person name="Matsumoto T."/>
        </authorList>
    </citation>
    <scope>NUCLEOTIDE SEQUENCE [LARGE SCALE GENOMIC DNA]</scope>
    <source>
        <strain evidence="2">cv. Nipponbare</strain>
    </source>
</reference>
<proteinExistence type="predicted"/>
<organism evidence="1 2">
    <name type="scientific">Oryza sativa subsp. japonica</name>
    <name type="common">Rice</name>
    <dbReference type="NCBI Taxonomy" id="39947"/>
    <lineage>
        <taxon>Eukaryota</taxon>
        <taxon>Viridiplantae</taxon>
        <taxon>Streptophyta</taxon>
        <taxon>Embryophyta</taxon>
        <taxon>Tracheophyta</taxon>
        <taxon>Spermatophyta</taxon>
        <taxon>Magnoliopsida</taxon>
        <taxon>Liliopsida</taxon>
        <taxon>Poales</taxon>
        <taxon>Poaceae</taxon>
        <taxon>BOP clade</taxon>
        <taxon>Oryzoideae</taxon>
        <taxon>Oryzeae</taxon>
        <taxon>Oryzinae</taxon>
        <taxon>Oryza</taxon>
        <taxon>Oryza sativa</taxon>
    </lineage>
</organism>
<accession>A0A0P0VRL0</accession>
<sequence>MVPNCDGHLQVRRCLEEESCPSYITSLGESIQIQNPQFLENRRQKFWALWLNPNLQIQLRCRLLMLGTLARK</sequence>
<name>A0A0P0VRL0_ORYSJ</name>
<protein>
    <submittedName>
        <fullName evidence="1">Os02g0825033 protein</fullName>
    </submittedName>
</protein>
<evidence type="ECO:0000313" key="2">
    <source>
        <dbReference type="Proteomes" id="UP000059680"/>
    </source>
</evidence>
<dbReference type="Proteomes" id="UP000059680">
    <property type="component" value="Chromosome 2"/>
</dbReference>
<evidence type="ECO:0000313" key="1">
    <source>
        <dbReference type="EMBL" id="BAS81675.1"/>
    </source>
</evidence>
<gene>
    <name evidence="1" type="ordered locus">Os02g0825033</name>
    <name evidence="1" type="ORF">OSNPB_020825033</name>
</gene>
<keyword evidence="2" id="KW-1185">Reference proteome</keyword>
<dbReference type="EMBL" id="AP014958">
    <property type="protein sequence ID" value="BAS81675.1"/>
    <property type="molecule type" value="Genomic_DNA"/>
</dbReference>